<keyword evidence="1" id="KW-0472">Membrane</keyword>
<reference evidence="2" key="1">
    <citation type="submission" date="2016-05" db="EMBL/GenBank/DDBJ databases">
        <title>Microbial consortia oxidize butane by reversing methanogenesis.</title>
        <authorList>
            <person name="Laso-Perez R."/>
            <person name="Richter M."/>
            <person name="Wegener G."/>
            <person name="Musat F."/>
        </authorList>
    </citation>
    <scope>NUCLEOTIDE SEQUENCE [LARGE SCALE GENOMIC DNA]</scope>
    <source>
        <strain evidence="2">BOX1</strain>
    </source>
</reference>
<evidence type="ECO:0000256" key="1">
    <source>
        <dbReference type="SAM" id="Phobius"/>
    </source>
</evidence>
<proteinExistence type="predicted"/>
<dbReference type="EMBL" id="LYOR01000008">
    <property type="protein sequence ID" value="OFV65713.1"/>
    <property type="molecule type" value="Genomic_DNA"/>
</dbReference>
<name>A0A1F2P3J1_9EURY</name>
<dbReference type="AlphaFoldDB" id="A0A1F2P3J1"/>
<evidence type="ECO:0000313" key="3">
    <source>
        <dbReference type="Proteomes" id="UP000185779"/>
    </source>
</evidence>
<feature type="transmembrane region" description="Helical" evidence="1">
    <location>
        <begin position="35"/>
        <end position="57"/>
    </location>
</feature>
<comment type="caution">
    <text evidence="2">The sequence shown here is derived from an EMBL/GenBank/DDBJ whole genome shotgun (WGS) entry which is preliminary data.</text>
</comment>
<accession>A0A1F2P3J1</accession>
<keyword evidence="3" id="KW-1185">Reference proteome</keyword>
<keyword evidence="1" id="KW-1133">Transmembrane helix</keyword>
<gene>
    <name evidence="2" type="ORF">SBU_001414</name>
</gene>
<keyword evidence="1" id="KW-0812">Transmembrane</keyword>
<evidence type="ECO:0000313" key="2">
    <source>
        <dbReference type="EMBL" id="OFV65713.1"/>
    </source>
</evidence>
<feature type="transmembrane region" description="Helical" evidence="1">
    <location>
        <begin position="77"/>
        <end position="99"/>
    </location>
</feature>
<dbReference type="Proteomes" id="UP000185779">
    <property type="component" value="Unassembled WGS sequence"/>
</dbReference>
<organism evidence="2 3">
    <name type="scientific">Candidatus Syntropharchaeum butanivorans</name>
    <dbReference type="NCBI Taxonomy" id="1839936"/>
    <lineage>
        <taxon>Archaea</taxon>
        <taxon>Methanobacteriati</taxon>
        <taxon>Methanobacteriota</taxon>
        <taxon>Stenosarchaea group</taxon>
        <taxon>Methanomicrobia</taxon>
        <taxon>Methanosarcinales</taxon>
        <taxon>ANME-2 cluster</taxon>
        <taxon>Candidatus Syntropharchaeum</taxon>
    </lineage>
</organism>
<sequence length="172" mass="18251">MGWISCSKRSSAFFRSSPAITTAVVVPSPTSSSCVFAISTIIFAAGCSISISFRIVAPSFVITTSPSESTSILSIPLGPSVVLTALATAFAASMLRFCASLPLVRSLPSFNISIGVPPSCPAIHNILHLSCCSVFYDLYFYIKVTVPPHLHIQLSPSPDPHRSKPEPDPPNE</sequence>
<protein>
    <submittedName>
        <fullName evidence="2">Membrane protein</fullName>
    </submittedName>
</protein>